<dbReference type="PANTHER" id="PTHR47268:SF4">
    <property type="entry name" value="ACYLPHOSPHATASE"/>
    <property type="match status" value="1"/>
</dbReference>
<evidence type="ECO:0000259" key="8">
    <source>
        <dbReference type="PROSITE" id="PS51160"/>
    </source>
</evidence>
<keyword evidence="10" id="KW-1185">Reference proteome</keyword>
<dbReference type="GO" id="GO:0003998">
    <property type="term" value="F:acylphosphatase activity"/>
    <property type="evidence" value="ECO:0007669"/>
    <property type="project" value="UniProtKB-EC"/>
</dbReference>
<dbReference type="EC" id="3.6.1.7" evidence="2 5"/>
<proteinExistence type="inferred from homology"/>
<comment type="similarity">
    <text evidence="1 7">Belongs to the acylphosphatase family.</text>
</comment>
<dbReference type="PROSITE" id="PS00151">
    <property type="entry name" value="ACYLPHOSPHATASE_2"/>
    <property type="match status" value="1"/>
</dbReference>
<dbReference type="SUPFAM" id="SSF54975">
    <property type="entry name" value="Acylphosphatase/BLUF domain-like"/>
    <property type="match status" value="1"/>
</dbReference>
<dbReference type="PANTHER" id="PTHR47268">
    <property type="entry name" value="ACYLPHOSPHATASE"/>
    <property type="match status" value="1"/>
</dbReference>
<dbReference type="PROSITE" id="PS51160">
    <property type="entry name" value="ACYLPHOSPHATASE_3"/>
    <property type="match status" value="1"/>
</dbReference>
<gene>
    <name evidence="9" type="ORF">HMPREF0501_00536</name>
</gene>
<evidence type="ECO:0000313" key="9">
    <source>
        <dbReference type="EMBL" id="EEU31131.1"/>
    </source>
</evidence>
<keyword evidence="5 6" id="KW-0378">Hydrolase</keyword>
<dbReference type="Gene3D" id="3.30.70.100">
    <property type="match status" value="1"/>
</dbReference>
<feature type="active site" evidence="5">
    <location>
        <position position="36"/>
    </location>
</feature>
<evidence type="ECO:0000256" key="5">
    <source>
        <dbReference type="PROSITE-ProRule" id="PRU00520"/>
    </source>
</evidence>
<evidence type="ECO:0000256" key="2">
    <source>
        <dbReference type="ARBA" id="ARBA00012150"/>
    </source>
</evidence>
<evidence type="ECO:0000313" key="10">
    <source>
        <dbReference type="Proteomes" id="UP000003987"/>
    </source>
</evidence>
<dbReference type="InterPro" id="IPR036046">
    <property type="entry name" value="Acylphosphatase-like_dom_sf"/>
</dbReference>
<dbReference type="PRINTS" id="PR00112">
    <property type="entry name" value="ACYLPHPHTASE"/>
</dbReference>
<dbReference type="RefSeq" id="WP_006916327.1">
    <property type="nucleotide sequence ID" value="NZ_GG698802.1"/>
</dbReference>
<feature type="active site" evidence="5">
    <location>
        <position position="18"/>
    </location>
</feature>
<dbReference type="eggNOG" id="COG1254">
    <property type="taxonomic scope" value="Bacteria"/>
</dbReference>
<dbReference type="STRING" id="575594.HMPREF0501_00536"/>
<reference evidence="9 10" key="1">
    <citation type="submission" date="2009-06" db="EMBL/GenBank/DDBJ databases">
        <title>The Genome Sequence of Lactobacillus coleohominis strain 101-4-CHN.</title>
        <authorList>
            <consortium name="The Broad Institute Genome Sequencing Platform"/>
            <person name="Ward D."/>
            <person name="Young S.K."/>
            <person name="Zeng Q."/>
            <person name="Koehrsen M."/>
            <person name="Alvarado L."/>
            <person name="Berlin A."/>
            <person name="Borenstein D."/>
            <person name="Chen Z."/>
            <person name="Engels R."/>
            <person name="Freedman E."/>
            <person name="Gellesch M."/>
            <person name="Goldberg J."/>
            <person name="Griggs A."/>
            <person name="Gujja S."/>
            <person name="Heiman D."/>
            <person name="Hepburn T."/>
            <person name="Howarth C."/>
            <person name="Jen D."/>
            <person name="Larson L."/>
            <person name="Lewis B."/>
            <person name="Mehta T."/>
            <person name="Park D."/>
            <person name="Pearson M."/>
            <person name="Roberts A."/>
            <person name="Saif S."/>
            <person name="Shea T."/>
            <person name="Shenoy N."/>
            <person name="Sisk P."/>
            <person name="Stolte C."/>
            <person name="Sykes S."/>
            <person name="Walk T."/>
            <person name="White J."/>
            <person name="Yandava C."/>
            <person name="Liu Y."/>
            <person name="Xu Q."/>
            <person name="Lander E."/>
            <person name="Nusbaum C."/>
            <person name="Galagan J."/>
            <person name="Birren B."/>
        </authorList>
    </citation>
    <scope>NUCLEOTIDE SEQUENCE [LARGE SCALE GENOMIC DNA]</scope>
    <source>
        <strain evidence="9 10">101-4-CHN</strain>
    </source>
</reference>
<evidence type="ECO:0000256" key="1">
    <source>
        <dbReference type="ARBA" id="ARBA00005614"/>
    </source>
</evidence>
<feature type="domain" description="Acylphosphatase-like" evidence="8">
    <location>
        <begin position="3"/>
        <end position="90"/>
    </location>
</feature>
<sequence length="92" mass="10417">MINYHLIVSGQVQGVGFRWSTYQLAKELGLVGFVKNQIDGTVYIIVQGPHEIVRKFIKQVQTGVNQYAHVTNVQIKPGNLIDTQTFSIKESW</sequence>
<name>C7XV20_9LACO</name>
<dbReference type="Proteomes" id="UP000003987">
    <property type="component" value="Unassembled WGS sequence"/>
</dbReference>
<dbReference type="InterPro" id="IPR017968">
    <property type="entry name" value="Acylphosphatase_CS"/>
</dbReference>
<dbReference type="OrthoDB" id="9808093at2"/>
<dbReference type="InterPro" id="IPR001792">
    <property type="entry name" value="Acylphosphatase-like_dom"/>
</dbReference>
<accession>C7XV20</accession>
<protein>
    <recommendedName>
        <fullName evidence="3 5">Acylphosphatase</fullName>
        <ecNumber evidence="2 5">3.6.1.7</ecNumber>
    </recommendedName>
</protein>
<evidence type="ECO:0000256" key="6">
    <source>
        <dbReference type="RuleBase" id="RU000553"/>
    </source>
</evidence>
<dbReference type="InterPro" id="IPR020456">
    <property type="entry name" value="Acylphosphatase"/>
</dbReference>
<evidence type="ECO:0000256" key="3">
    <source>
        <dbReference type="ARBA" id="ARBA00015991"/>
    </source>
</evidence>
<comment type="catalytic activity">
    <reaction evidence="4 5 6">
        <text>an acyl phosphate + H2O = a carboxylate + phosphate + H(+)</text>
        <dbReference type="Rhea" id="RHEA:14965"/>
        <dbReference type="ChEBI" id="CHEBI:15377"/>
        <dbReference type="ChEBI" id="CHEBI:15378"/>
        <dbReference type="ChEBI" id="CHEBI:29067"/>
        <dbReference type="ChEBI" id="CHEBI:43474"/>
        <dbReference type="ChEBI" id="CHEBI:59918"/>
        <dbReference type="EC" id="3.6.1.7"/>
    </reaction>
</comment>
<dbReference type="HOGENOM" id="CLU_141932_2_1_9"/>
<evidence type="ECO:0000256" key="4">
    <source>
        <dbReference type="ARBA" id="ARBA00047645"/>
    </source>
</evidence>
<organism evidence="9 10">
    <name type="scientific">Limosilactobacillus coleohominis 101-4-CHN</name>
    <dbReference type="NCBI Taxonomy" id="575594"/>
    <lineage>
        <taxon>Bacteria</taxon>
        <taxon>Bacillati</taxon>
        <taxon>Bacillota</taxon>
        <taxon>Bacilli</taxon>
        <taxon>Lactobacillales</taxon>
        <taxon>Lactobacillaceae</taxon>
        <taxon>Limosilactobacillus</taxon>
    </lineage>
</organism>
<dbReference type="AlphaFoldDB" id="C7XV20"/>
<dbReference type="EMBL" id="GG698802">
    <property type="protein sequence ID" value="EEU31131.1"/>
    <property type="molecule type" value="Genomic_DNA"/>
</dbReference>
<evidence type="ECO:0000256" key="7">
    <source>
        <dbReference type="RuleBase" id="RU004168"/>
    </source>
</evidence>
<dbReference type="PROSITE" id="PS00150">
    <property type="entry name" value="ACYLPHOSPHATASE_1"/>
    <property type="match status" value="1"/>
</dbReference>
<dbReference type="Pfam" id="PF00708">
    <property type="entry name" value="Acylphosphatase"/>
    <property type="match status" value="1"/>
</dbReference>